<reference evidence="2" key="1">
    <citation type="submission" date="2018-04" db="EMBL/GenBank/DDBJ databases">
        <title>Whole genome sequencing of Hypsizygus marmoreus.</title>
        <authorList>
            <person name="Choi I.-G."/>
            <person name="Min B."/>
            <person name="Kim J.-G."/>
            <person name="Kim S."/>
            <person name="Oh Y.-L."/>
            <person name="Kong W.-S."/>
            <person name="Park H."/>
            <person name="Jeong J."/>
            <person name="Song E.-S."/>
        </authorList>
    </citation>
    <scope>NUCLEOTIDE SEQUENCE [LARGE SCALE GENOMIC DNA]</scope>
    <source>
        <strain evidence="2">51987-8</strain>
    </source>
</reference>
<dbReference type="InParanoid" id="A0A369JV79"/>
<evidence type="ECO:0000313" key="2">
    <source>
        <dbReference type="EMBL" id="RDB26249.1"/>
    </source>
</evidence>
<dbReference type="Gene3D" id="2.80.10.50">
    <property type="match status" value="1"/>
</dbReference>
<dbReference type="STRING" id="39966.A0A369JV79"/>
<accession>A0A369JV79</accession>
<gene>
    <name evidence="2" type="ORF">Hypma_006428</name>
</gene>
<dbReference type="Proteomes" id="UP000076154">
    <property type="component" value="Unassembled WGS sequence"/>
</dbReference>
<feature type="region of interest" description="Disordered" evidence="1">
    <location>
        <begin position="1"/>
        <end position="26"/>
    </location>
</feature>
<comment type="caution">
    <text evidence="2">The sequence shown here is derived from an EMBL/GenBank/DDBJ whole genome shotgun (WGS) entry which is preliminary data.</text>
</comment>
<sequence>MLPSAQPSNTLSSSLPPTGTQRPQEGILPTGQYLIETVTGRLYVTLTDGNRGTPFTTTNSKEDENTRFTVTKLTKNNVGDYSPPAKDEEYEIASFEFANFAVYPQDDLMVQGKADPFRWVIRELDVKGQYLICSRASSNPRVFWMLDDRNPGSTVKLTSDDSKAQVWKLTREFH</sequence>
<dbReference type="AlphaFoldDB" id="A0A369JV79"/>
<keyword evidence="3" id="KW-1185">Reference proteome</keyword>
<name>A0A369JV79_HYPMA</name>
<evidence type="ECO:0000256" key="1">
    <source>
        <dbReference type="SAM" id="MobiDB-lite"/>
    </source>
</evidence>
<feature type="compositionally biased region" description="Low complexity" evidence="1">
    <location>
        <begin position="7"/>
        <end position="18"/>
    </location>
</feature>
<evidence type="ECO:0000313" key="3">
    <source>
        <dbReference type="Proteomes" id="UP000076154"/>
    </source>
</evidence>
<proteinExistence type="predicted"/>
<evidence type="ECO:0008006" key="4">
    <source>
        <dbReference type="Google" id="ProtNLM"/>
    </source>
</evidence>
<organism evidence="2 3">
    <name type="scientific">Hypsizygus marmoreus</name>
    <name type="common">White beech mushroom</name>
    <name type="synonym">Agaricus marmoreus</name>
    <dbReference type="NCBI Taxonomy" id="39966"/>
    <lineage>
        <taxon>Eukaryota</taxon>
        <taxon>Fungi</taxon>
        <taxon>Dikarya</taxon>
        <taxon>Basidiomycota</taxon>
        <taxon>Agaricomycotina</taxon>
        <taxon>Agaricomycetes</taxon>
        <taxon>Agaricomycetidae</taxon>
        <taxon>Agaricales</taxon>
        <taxon>Tricholomatineae</taxon>
        <taxon>Lyophyllaceae</taxon>
        <taxon>Hypsizygus</taxon>
    </lineage>
</organism>
<dbReference type="EMBL" id="LUEZ02000040">
    <property type="protein sequence ID" value="RDB26249.1"/>
    <property type="molecule type" value="Genomic_DNA"/>
</dbReference>
<protein>
    <recommendedName>
        <fullName evidence="4">Ricin B lectin domain-containing protein</fullName>
    </recommendedName>
</protein>